<protein>
    <submittedName>
        <fullName evidence="1">Uncharacterized protein</fullName>
    </submittedName>
</protein>
<dbReference type="EMBL" id="BARU01020766">
    <property type="protein sequence ID" value="GAH52801.1"/>
    <property type="molecule type" value="Genomic_DNA"/>
</dbReference>
<gene>
    <name evidence="1" type="ORF">S03H2_34057</name>
</gene>
<evidence type="ECO:0000313" key="1">
    <source>
        <dbReference type="EMBL" id="GAH52801.1"/>
    </source>
</evidence>
<dbReference type="AlphaFoldDB" id="X1G4F4"/>
<accession>X1G4F4</accession>
<feature type="non-terminal residue" evidence="1">
    <location>
        <position position="105"/>
    </location>
</feature>
<reference evidence="1" key="1">
    <citation type="journal article" date="2014" name="Front. Microbiol.">
        <title>High frequency of phylogenetically diverse reductive dehalogenase-homologous genes in deep subseafloor sedimentary metagenomes.</title>
        <authorList>
            <person name="Kawai M."/>
            <person name="Futagami T."/>
            <person name="Toyoda A."/>
            <person name="Takaki Y."/>
            <person name="Nishi S."/>
            <person name="Hori S."/>
            <person name="Arai W."/>
            <person name="Tsubouchi T."/>
            <person name="Morono Y."/>
            <person name="Uchiyama I."/>
            <person name="Ito T."/>
            <person name="Fujiyama A."/>
            <person name="Inagaki F."/>
            <person name="Takami H."/>
        </authorList>
    </citation>
    <scope>NUCLEOTIDE SEQUENCE</scope>
    <source>
        <strain evidence="1">Expedition CK06-06</strain>
    </source>
</reference>
<sequence>MANGKLISLIFNITEINFFQSALIKLQKYGNANNPNKPAISVPKIGPPMPNLWTNEMLIAKFTNIETVLKIFGNRVLPELKTRLTGNPVPLVRTYTAMNNCDHIA</sequence>
<organism evidence="1">
    <name type="scientific">marine sediment metagenome</name>
    <dbReference type="NCBI Taxonomy" id="412755"/>
    <lineage>
        <taxon>unclassified sequences</taxon>
        <taxon>metagenomes</taxon>
        <taxon>ecological metagenomes</taxon>
    </lineage>
</organism>
<proteinExistence type="predicted"/>
<name>X1G4F4_9ZZZZ</name>
<comment type="caution">
    <text evidence="1">The sequence shown here is derived from an EMBL/GenBank/DDBJ whole genome shotgun (WGS) entry which is preliminary data.</text>
</comment>